<evidence type="ECO:0000313" key="2">
    <source>
        <dbReference type="Proteomes" id="UP000805193"/>
    </source>
</evidence>
<sequence>MGDTVRRRKSVVHASAPLEASVRLANEAFREDAYNNRRSPDDAVRVTAQSGKQWGFFIEEVSGRRSPEAGHATRHLLPRCRAFAALYGRWLFCTHDAGTHPSTPPRAASTGIATHSYRRPEKRRRDGTPLPGCAGQICAYLVVTTILGAILRTEATAAFPPRIALGRRNRCKIAAARRTQDQSRQHEYL</sequence>
<gene>
    <name evidence="1" type="ORF">HPB47_027965</name>
</gene>
<evidence type="ECO:0000313" key="1">
    <source>
        <dbReference type="EMBL" id="KAG0424827.1"/>
    </source>
</evidence>
<dbReference type="EMBL" id="JABSTQ010009930">
    <property type="protein sequence ID" value="KAG0424827.1"/>
    <property type="molecule type" value="Genomic_DNA"/>
</dbReference>
<proteinExistence type="predicted"/>
<reference evidence="1 2" key="1">
    <citation type="journal article" date="2020" name="Cell">
        <title>Large-Scale Comparative Analyses of Tick Genomes Elucidate Their Genetic Diversity and Vector Capacities.</title>
        <authorList>
            <consortium name="Tick Genome and Microbiome Consortium (TIGMIC)"/>
            <person name="Jia N."/>
            <person name="Wang J."/>
            <person name="Shi W."/>
            <person name="Du L."/>
            <person name="Sun Y."/>
            <person name="Zhan W."/>
            <person name="Jiang J.F."/>
            <person name="Wang Q."/>
            <person name="Zhang B."/>
            <person name="Ji P."/>
            <person name="Bell-Sakyi L."/>
            <person name="Cui X.M."/>
            <person name="Yuan T.T."/>
            <person name="Jiang B.G."/>
            <person name="Yang W.F."/>
            <person name="Lam T.T."/>
            <person name="Chang Q.C."/>
            <person name="Ding S.J."/>
            <person name="Wang X.J."/>
            <person name="Zhu J.G."/>
            <person name="Ruan X.D."/>
            <person name="Zhao L."/>
            <person name="Wei J.T."/>
            <person name="Ye R.Z."/>
            <person name="Que T.C."/>
            <person name="Du C.H."/>
            <person name="Zhou Y.H."/>
            <person name="Cheng J.X."/>
            <person name="Dai P.F."/>
            <person name="Guo W.B."/>
            <person name="Han X.H."/>
            <person name="Huang E.J."/>
            <person name="Li L.F."/>
            <person name="Wei W."/>
            <person name="Gao Y.C."/>
            <person name="Liu J.Z."/>
            <person name="Shao H.Z."/>
            <person name="Wang X."/>
            <person name="Wang C.C."/>
            <person name="Yang T.C."/>
            <person name="Huo Q.B."/>
            <person name="Li W."/>
            <person name="Chen H.Y."/>
            <person name="Chen S.E."/>
            <person name="Zhou L.G."/>
            <person name="Ni X.B."/>
            <person name="Tian J.H."/>
            <person name="Sheng Y."/>
            <person name="Liu T."/>
            <person name="Pan Y.S."/>
            <person name="Xia L.Y."/>
            <person name="Li J."/>
            <person name="Zhao F."/>
            <person name="Cao W.C."/>
        </authorList>
    </citation>
    <scope>NUCLEOTIDE SEQUENCE [LARGE SCALE GENOMIC DNA]</scope>
    <source>
        <strain evidence="1">Iper-2018</strain>
    </source>
</reference>
<protein>
    <submittedName>
        <fullName evidence="1">Uncharacterized protein</fullName>
    </submittedName>
</protein>
<keyword evidence="2" id="KW-1185">Reference proteome</keyword>
<organism evidence="1 2">
    <name type="scientific">Ixodes persulcatus</name>
    <name type="common">Taiga tick</name>
    <dbReference type="NCBI Taxonomy" id="34615"/>
    <lineage>
        <taxon>Eukaryota</taxon>
        <taxon>Metazoa</taxon>
        <taxon>Ecdysozoa</taxon>
        <taxon>Arthropoda</taxon>
        <taxon>Chelicerata</taxon>
        <taxon>Arachnida</taxon>
        <taxon>Acari</taxon>
        <taxon>Parasitiformes</taxon>
        <taxon>Ixodida</taxon>
        <taxon>Ixodoidea</taxon>
        <taxon>Ixodidae</taxon>
        <taxon>Ixodinae</taxon>
        <taxon>Ixodes</taxon>
    </lineage>
</organism>
<comment type="caution">
    <text evidence="1">The sequence shown here is derived from an EMBL/GenBank/DDBJ whole genome shotgun (WGS) entry which is preliminary data.</text>
</comment>
<name>A0AC60PWV8_IXOPE</name>
<accession>A0AC60PWV8</accession>
<dbReference type="Proteomes" id="UP000805193">
    <property type="component" value="Unassembled WGS sequence"/>
</dbReference>